<evidence type="ECO:0000256" key="5">
    <source>
        <dbReference type="ARBA" id="ARBA00022989"/>
    </source>
</evidence>
<dbReference type="EMBL" id="CP047593">
    <property type="protein sequence ID" value="QHI69904.1"/>
    <property type="molecule type" value="Genomic_DNA"/>
</dbReference>
<evidence type="ECO:0000256" key="7">
    <source>
        <dbReference type="RuleBase" id="RU362048"/>
    </source>
</evidence>
<dbReference type="GO" id="GO:0005886">
    <property type="term" value="C:plasma membrane"/>
    <property type="evidence" value="ECO:0007669"/>
    <property type="project" value="UniProtKB-SubCell"/>
</dbReference>
<dbReference type="AlphaFoldDB" id="A0A6P1MBI1"/>
<reference evidence="8 9" key="1">
    <citation type="submission" date="2020-01" db="EMBL/GenBank/DDBJ databases">
        <title>Ponticoccus aerotolerans gen. nov., sp. nov., an anaerobic bacterium and proposal of Ponticoccusceae fam. nov., Ponticoccusles ord. nov. and Ponticoccuse classis nov. in the phylum Kiritimatiellaeota.</title>
        <authorList>
            <person name="Zhou L.Y."/>
            <person name="Du Z.J."/>
        </authorList>
    </citation>
    <scope>NUCLEOTIDE SEQUENCE [LARGE SCALE GENOMIC DNA]</scope>
    <source>
        <strain evidence="8 9">S-5007</strain>
    </source>
</reference>
<comment type="similarity">
    <text evidence="2 7">Belongs to the UPF0056 (MarC) family.</text>
</comment>
<sequence>MNTESLAFGFSIWLRFFFLFTPFFALTMFLTLTQPYTETARRKLSIQVSFAVAIICMALFFFGNVVFTIFSITLDAFRVGAGALLFLSAVHLVYPKESALPNCSDEDISVVPLAIPVIVGPATTGALLVLGGEMPDMEHRITGILSLAMAVVTLGTLLFLASKIERVLGKRGIGILSKITGLVLAALAAQMIMSGIQHFFFT</sequence>
<feature type="transmembrane region" description="Helical" evidence="7">
    <location>
        <begin position="44"/>
        <end position="70"/>
    </location>
</feature>
<accession>A0A6P1MBI1</accession>
<dbReference type="PANTHER" id="PTHR33508:SF1">
    <property type="entry name" value="UPF0056 MEMBRANE PROTEIN YHCE"/>
    <property type="match status" value="1"/>
</dbReference>
<dbReference type="Pfam" id="PF01914">
    <property type="entry name" value="MarC"/>
    <property type="match status" value="1"/>
</dbReference>
<dbReference type="KEGG" id="taer:GT409_10725"/>
<dbReference type="RefSeq" id="WP_160629086.1">
    <property type="nucleotide sequence ID" value="NZ_CP047593.1"/>
</dbReference>
<dbReference type="NCBIfam" id="TIGR00427">
    <property type="entry name" value="NAAT family transporter"/>
    <property type="match status" value="1"/>
</dbReference>
<dbReference type="InterPro" id="IPR002771">
    <property type="entry name" value="Multi_antbiot-R_MarC"/>
</dbReference>
<evidence type="ECO:0000256" key="4">
    <source>
        <dbReference type="ARBA" id="ARBA00022692"/>
    </source>
</evidence>
<organism evidence="8 9">
    <name type="scientific">Tichowtungia aerotolerans</name>
    <dbReference type="NCBI Taxonomy" id="2697043"/>
    <lineage>
        <taxon>Bacteria</taxon>
        <taxon>Pseudomonadati</taxon>
        <taxon>Kiritimatiellota</taxon>
        <taxon>Tichowtungiia</taxon>
        <taxon>Tichowtungiales</taxon>
        <taxon>Tichowtungiaceae</taxon>
        <taxon>Tichowtungia</taxon>
    </lineage>
</organism>
<keyword evidence="4 7" id="KW-0812">Transmembrane</keyword>
<keyword evidence="6 7" id="KW-0472">Membrane</keyword>
<gene>
    <name evidence="8" type="ORF">GT409_10725</name>
</gene>
<dbReference type="PANTHER" id="PTHR33508">
    <property type="entry name" value="UPF0056 MEMBRANE PROTEIN YHCE"/>
    <property type="match status" value="1"/>
</dbReference>
<evidence type="ECO:0000256" key="3">
    <source>
        <dbReference type="ARBA" id="ARBA00022475"/>
    </source>
</evidence>
<evidence type="ECO:0000256" key="6">
    <source>
        <dbReference type="ARBA" id="ARBA00023136"/>
    </source>
</evidence>
<keyword evidence="9" id="KW-1185">Reference proteome</keyword>
<proteinExistence type="inferred from homology"/>
<evidence type="ECO:0000313" key="9">
    <source>
        <dbReference type="Proteomes" id="UP000464954"/>
    </source>
</evidence>
<evidence type="ECO:0000256" key="2">
    <source>
        <dbReference type="ARBA" id="ARBA00009784"/>
    </source>
</evidence>
<protein>
    <recommendedName>
        <fullName evidence="7">UPF0056 membrane protein</fullName>
    </recommendedName>
</protein>
<comment type="subcellular location">
    <subcellularLocation>
        <location evidence="1 7">Cell membrane</location>
        <topology evidence="1 7">Multi-pass membrane protein</topology>
    </subcellularLocation>
</comment>
<name>A0A6P1MBI1_9BACT</name>
<feature type="transmembrane region" description="Helical" evidence="7">
    <location>
        <begin position="12"/>
        <end position="32"/>
    </location>
</feature>
<evidence type="ECO:0000256" key="1">
    <source>
        <dbReference type="ARBA" id="ARBA00004651"/>
    </source>
</evidence>
<keyword evidence="5 7" id="KW-1133">Transmembrane helix</keyword>
<feature type="transmembrane region" description="Helical" evidence="7">
    <location>
        <begin position="76"/>
        <end position="95"/>
    </location>
</feature>
<feature type="transmembrane region" description="Helical" evidence="7">
    <location>
        <begin position="107"/>
        <end position="129"/>
    </location>
</feature>
<keyword evidence="3" id="KW-1003">Cell membrane</keyword>
<feature type="transmembrane region" description="Helical" evidence="7">
    <location>
        <begin position="182"/>
        <end position="201"/>
    </location>
</feature>
<evidence type="ECO:0000313" key="8">
    <source>
        <dbReference type="EMBL" id="QHI69904.1"/>
    </source>
</evidence>
<dbReference type="Proteomes" id="UP000464954">
    <property type="component" value="Chromosome"/>
</dbReference>
<feature type="transmembrane region" description="Helical" evidence="7">
    <location>
        <begin position="141"/>
        <end position="161"/>
    </location>
</feature>